<proteinExistence type="predicted"/>
<dbReference type="Gene3D" id="3.90.470.20">
    <property type="entry name" value="4'-phosphopantetheinyl transferase domain"/>
    <property type="match status" value="1"/>
</dbReference>
<accession>A0AAU2VN18</accession>
<dbReference type="GO" id="GO:0000287">
    <property type="term" value="F:magnesium ion binding"/>
    <property type="evidence" value="ECO:0007669"/>
    <property type="project" value="InterPro"/>
</dbReference>
<name>A0AAU2VN18_9ACTN</name>
<protein>
    <submittedName>
        <fullName evidence="1">4-phosphopantetheinyl transferase</fullName>
    </submittedName>
</protein>
<dbReference type="AlphaFoldDB" id="A0AAU2VN18"/>
<sequence>MSAGLPPRHDHVVAAVATTAEVLAHPDLDADMLAPWEHRRLDRIRVPARRDDVVAARLLLRLCASRFTGRAPDAHELIQFCPECGQYEHGRPSLRDSPRTGVSMSHAHGLVAAAAGPGAVGIDVEPSTRRPGPMGVLRRMLPEAGPVAATSQDPGPGLLRAWVRREALLKAGDAGLPLLEWEDPGRGATAAVASAAPVDVLPGIAVPGCR</sequence>
<keyword evidence="1" id="KW-0808">Transferase</keyword>
<dbReference type="GO" id="GO:0008897">
    <property type="term" value="F:holo-[acyl-carrier-protein] synthase activity"/>
    <property type="evidence" value="ECO:0007669"/>
    <property type="project" value="InterPro"/>
</dbReference>
<dbReference type="SUPFAM" id="SSF56214">
    <property type="entry name" value="4'-phosphopantetheinyl transferase"/>
    <property type="match status" value="1"/>
</dbReference>
<organism evidence="1">
    <name type="scientific">Streptomyces sp. NBC_00008</name>
    <dbReference type="NCBI Taxonomy" id="2903610"/>
    <lineage>
        <taxon>Bacteria</taxon>
        <taxon>Bacillati</taxon>
        <taxon>Actinomycetota</taxon>
        <taxon>Actinomycetes</taxon>
        <taxon>Kitasatosporales</taxon>
        <taxon>Streptomycetaceae</taxon>
        <taxon>Streptomyces</taxon>
    </lineage>
</organism>
<gene>
    <name evidence="1" type="ORF">OG398_10940</name>
</gene>
<dbReference type="EMBL" id="CP108313">
    <property type="protein sequence ID" value="WTW68745.1"/>
    <property type="molecule type" value="Genomic_DNA"/>
</dbReference>
<dbReference type="InterPro" id="IPR037143">
    <property type="entry name" value="4-PPantetheinyl_Trfase_dom_sf"/>
</dbReference>
<reference evidence="1" key="1">
    <citation type="submission" date="2022-10" db="EMBL/GenBank/DDBJ databases">
        <title>The complete genomes of actinobacterial strains from the NBC collection.</title>
        <authorList>
            <person name="Joergensen T.S."/>
            <person name="Alvarez Arevalo M."/>
            <person name="Sterndorff E.B."/>
            <person name="Faurdal D."/>
            <person name="Vuksanovic O."/>
            <person name="Mourched A.-S."/>
            <person name="Charusanti P."/>
            <person name="Shaw S."/>
            <person name="Blin K."/>
            <person name="Weber T."/>
        </authorList>
    </citation>
    <scope>NUCLEOTIDE SEQUENCE</scope>
    <source>
        <strain evidence="1">NBC_00008</strain>
    </source>
</reference>
<evidence type="ECO:0000313" key="1">
    <source>
        <dbReference type="EMBL" id="WTW68745.1"/>
    </source>
</evidence>